<evidence type="ECO:0000313" key="6">
    <source>
        <dbReference type="Proteomes" id="UP000188929"/>
    </source>
</evidence>
<accession>A0A1V2I867</accession>
<dbReference type="Gene3D" id="3.40.50.10690">
    <property type="entry name" value="putative lor/sdh protein like domains"/>
    <property type="match status" value="1"/>
</dbReference>
<dbReference type="OrthoDB" id="5386290at2"/>
<comment type="caution">
    <text evidence="5">The sequence shown here is derived from an EMBL/GenBank/DDBJ whole genome shotgun (WGS) entry which is preliminary data.</text>
</comment>
<evidence type="ECO:0000259" key="4">
    <source>
        <dbReference type="Pfam" id="PF21571"/>
    </source>
</evidence>
<evidence type="ECO:0000256" key="1">
    <source>
        <dbReference type="ARBA" id="ARBA00023027"/>
    </source>
</evidence>
<dbReference type="InterPro" id="IPR048964">
    <property type="entry name" value="ArgZ/ArgE-like_C_1st"/>
</dbReference>
<dbReference type="EMBL" id="MOMC01000040">
    <property type="protein sequence ID" value="ONH28412.1"/>
    <property type="molecule type" value="Genomic_DNA"/>
</dbReference>
<dbReference type="RefSeq" id="WP_076818651.1">
    <property type="nucleotide sequence ID" value="NZ_MOMC01000040.1"/>
</dbReference>
<dbReference type="Pfam" id="PF21571">
    <property type="entry name" value="ArgZ-like_C_1st"/>
    <property type="match status" value="1"/>
</dbReference>
<sequence length="425" mass="45026">MRFYEKVEVHGHLMDTGVLARVLDDVLDYGGDYGVDRIDLGKTHDDESHAVITVGADTEDLLMRILMRIQVHGVNRVDPGEALLRPADRDGVFPSDFYATTNLETVVHLDGQWVPVEQPEMDCGLVVSGGRVRTVPVAEVRAGDKIVCGSSGVKVVLPMTDHSTHSSRSYGTFGAMSVPPVGSTQPQAMLVSAIARQIREVKAEGQQVLWVLGQTAISTGAGGALVALVEAGYVDVLFAGNALATLDIEQALYGHPIGIGPLRSKRVQRGNEQHIRAINTIRRAGSVRAAVEQGVLAQGVMHAMVKANKTFVLVGSVRDDGPLPDVHTDVLAGQRAMRAALRGVGFTIMVATALHSVATGNILPASVPLAAVDMNPATVAALTDRAASQGLGVIADTGLFLEHLAKELVPDYHSPEPSATFTDGR</sequence>
<name>A0A1V2I867_9ACTN</name>
<keyword evidence="6" id="KW-1185">Reference proteome</keyword>
<protein>
    <submittedName>
        <fullName evidence="5">Uncharacterized protein</fullName>
    </submittedName>
</protein>
<gene>
    <name evidence="5" type="ORF">BL253_19685</name>
</gene>
<proteinExistence type="predicted"/>
<evidence type="ECO:0000313" key="5">
    <source>
        <dbReference type="EMBL" id="ONH28412.1"/>
    </source>
</evidence>
<dbReference type="Pfam" id="PF21570">
    <property type="entry name" value="ArgZ-like_C_2nd"/>
    <property type="match status" value="1"/>
</dbReference>
<feature type="domain" description="LOR/SDH bifunctional enzyme conserved" evidence="2">
    <location>
        <begin position="5"/>
        <end position="102"/>
    </location>
</feature>
<organism evidence="5 6">
    <name type="scientific">Pseudofrankia asymbiotica</name>
    <dbReference type="NCBI Taxonomy" id="1834516"/>
    <lineage>
        <taxon>Bacteria</taxon>
        <taxon>Bacillati</taxon>
        <taxon>Actinomycetota</taxon>
        <taxon>Actinomycetes</taxon>
        <taxon>Frankiales</taxon>
        <taxon>Frankiaceae</taxon>
        <taxon>Pseudofrankia</taxon>
    </lineage>
</organism>
<dbReference type="InterPro" id="IPR007545">
    <property type="entry name" value="LOR/SDH_bifunc_enz_cons_dom"/>
</dbReference>
<dbReference type="InterPro" id="IPR048963">
    <property type="entry name" value="ArgZ/ArgE-like_C_2nd"/>
</dbReference>
<evidence type="ECO:0000259" key="3">
    <source>
        <dbReference type="Pfam" id="PF21570"/>
    </source>
</evidence>
<reference evidence="6" key="1">
    <citation type="submission" date="2016-10" db="EMBL/GenBank/DDBJ databases">
        <title>Frankia sp. NRRL B-16386 Genome sequencing.</title>
        <authorList>
            <person name="Ghodhbane-Gtari F."/>
            <person name="Swanson E."/>
            <person name="Gueddou A."/>
            <person name="Hezbri K."/>
            <person name="Ktari K."/>
            <person name="Nouioui I."/>
            <person name="Morris K."/>
            <person name="Simpson S."/>
            <person name="Abebe-Akele F."/>
            <person name="Thomas K."/>
            <person name="Gtari M."/>
            <person name="Tisa L.S."/>
        </authorList>
    </citation>
    <scope>NUCLEOTIDE SEQUENCE [LARGE SCALE GENOMIC DNA]</scope>
    <source>
        <strain evidence="6">NRRL B-16386</strain>
    </source>
</reference>
<feature type="domain" description="Arginine dihydrolase ArgZ/ArgE-like C-terminal second subdomain" evidence="3">
    <location>
        <begin position="193"/>
        <end position="404"/>
    </location>
</feature>
<dbReference type="Proteomes" id="UP000188929">
    <property type="component" value="Unassembled WGS sequence"/>
</dbReference>
<dbReference type="Gene3D" id="2.40.420.10">
    <property type="entry name" value="conserved putative lor/sdh protein from methanococcus maripaludis s2 domain"/>
    <property type="match status" value="1"/>
</dbReference>
<keyword evidence="1" id="KW-0520">NAD</keyword>
<dbReference type="STRING" id="1834516.BL253_19685"/>
<dbReference type="AlphaFoldDB" id="A0A1V2I867"/>
<dbReference type="CDD" id="cd12144">
    <property type="entry name" value="SDH_N_domain"/>
    <property type="match status" value="1"/>
</dbReference>
<evidence type="ECO:0000259" key="2">
    <source>
        <dbReference type="Pfam" id="PF04455"/>
    </source>
</evidence>
<dbReference type="Pfam" id="PF04455">
    <property type="entry name" value="Saccharop_dh_N"/>
    <property type="match status" value="1"/>
</dbReference>
<feature type="domain" description="Arginine dihydrolase ArgZ/ArgE-like C-terminal first subdomain" evidence="4">
    <location>
        <begin position="104"/>
        <end position="191"/>
    </location>
</feature>